<dbReference type="Proteomes" id="UP000054350">
    <property type="component" value="Unassembled WGS sequence"/>
</dbReference>
<dbReference type="VEuPathDB" id="FungiDB:AMAG_12296"/>
<dbReference type="AlphaFoldDB" id="A0A0L0SXL0"/>
<accession>A0A0L0SXL0</accession>
<dbReference type="OrthoDB" id="5581940at2759"/>
<reference evidence="3" key="2">
    <citation type="submission" date="2009-11" db="EMBL/GenBank/DDBJ databases">
        <title>The Genome Sequence of Allomyces macrogynus strain ATCC 38327.</title>
        <authorList>
            <consortium name="The Broad Institute Genome Sequencing Platform"/>
            <person name="Russ C."/>
            <person name="Cuomo C."/>
            <person name="Shea T."/>
            <person name="Young S.K."/>
            <person name="Zeng Q."/>
            <person name="Koehrsen M."/>
            <person name="Haas B."/>
            <person name="Borodovsky M."/>
            <person name="Guigo R."/>
            <person name="Alvarado L."/>
            <person name="Berlin A."/>
            <person name="Borenstein D."/>
            <person name="Chen Z."/>
            <person name="Engels R."/>
            <person name="Freedman E."/>
            <person name="Gellesch M."/>
            <person name="Goldberg J."/>
            <person name="Griggs A."/>
            <person name="Gujja S."/>
            <person name="Heiman D."/>
            <person name="Hepburn T."/>
            <person name="Howarth C."/>
            <person name="Jen D."/>
            <person name="Larson L."/>
            <person name="Lewis B."/>
            <person name="Mehta T."/>
            <person name="Park D."/>
            <person name="Pearson M."/>
            <person name="Roberts A."/>
            <person name="Saif S."/>
            <person name="Shenoy N."/>
            <person name="Sisk P."/>
            <person name="Stolte C."/>
            <person name="Sykes S."/>
            <person name="Walk T."/>
            <person name="White J."/>
            <person name="Yandava C."/>
            <person name="Burger G."/>
            <person name="Gray M.W."/>
            <person name="Holland P.W.H."/>
            <person name="King N."/>
            <person name="Lang F.B.F."/>
            <person name="Roger A.J."/>
            <person name="Ruiz-Trillo I."/>
            <person name="Lander E."/>
            <person name="Nusbaum C."/>
        </authorList>
    </citation>
    <scope>NUCLEOTIDE SEQUENCE [LARGE SCALE GENOMIC DNA]</scope>
    <source>
        <strain evidence="3">ATCC 38327</strain>
    </source>
</reference>
<sequence>MAKSIRSKSKRKFRAIKREAVFKPVEDVRLARVVHRLHKDSAVVSVPEPPPAEKLYSFSFKEALIDEPARQAREAAEAAKMEAELQQETAAFVDEDLAGMEVDGEGAEKRGRSVPKTFKKVKNGAKPINRFTGGFVVRKTKSGKIIKSFKW</sequence>
<proteinExistence type="predicted"/>
<organism evidence="2 3">
    <name type="scientific">Allomyces macrogynus (strain ATCC 38327)</name>
    <name type="common">Allomyces javanicus var. macrogynus</name>
    <dbReference type="NCBI Taxonomy" id="578462"/>
    <lineage>
        <taxon>Eukaryota</taxon>
        <taxon>Fungi</taxon>
        <taxon>Fungi incertae sedis</taxon>
        <taxon>Blastocladiomycota</taxon>
        <taxon>Blastocladiomycetes</taxon>
        <taxon>Blastocladiales</taxon>
        <taxon>Blastocladiaceae</taxon>
        <taxon>Allomyces</taxon>
    </lineage>
</organism>
<dbReference type="Pfam" id="PF10338">
    <property type="entry name" value="YBL028C_N"/>
    <property type="match status" value="1"/>
</dbReference>
<dbReference type="InterPro" id="IPR019434">
    <property type="entry name" value="DUF2423"/>
</dbReference>
<keyword evidence="3" id="KW-1185">Reference proteome</keyword>
<gene>
    <name evidence="2" type="ORF">AMAG_12296</name>
</gene>
<evidence type="ECO:0000259" key="1">
    <source>
        <dbReference type="Pfam" id="PF10338"/>
    </source>
</evidence>
<protein>
    <recommendedName>
        <fullName evidence="1">DUF2423 domain-containing protein</fullName>
    </recommendedName>
</protein>
<feature type="domain" description="DUF2423" evidence="1">
    <location>
        <begin position="1"/>
        <end position="40"/>
    </location>
</feature>
<reference evidence="2 3" key="1">
    <citation type="submission" date="2009-11" db="EMBL/GenBank/DDBJ databases">
        <title>Annotation of Allomyces macrogynus ATCC 38327.</title>
        <authorList>
            <consortium name="The Broad Institute Genome Sequencing Platform"/>
            <person name="Russ C."/>
            <person name="Cuomo C."/>
            <person name="Burger G."/>
            <person name="Gray M.W."/>
            <person name="Holland P.W.H."/>
            <person name="King N."/>
            <person name="Lang F.B.F."/>
            <person name="Roger A.J."/>
            <person name="Ruiz-Trillo I."/>
            <person name="Young S.K."/>
            <person name="Zeng Q."/>
            <person name="Gargeya S."/>
            <person name="Fitzgerald M."/>
            <person name="Haas B."/>
            <person name="Abouelleil A."/>
            <person name="Alvarado L."/>
            <person name="Arachchi H.M."/>
            <person name="Berlin A."/>
            <person name="Chapman S.B."/>
            <person name="Gearin G."/>
            <person name="Goldberg J."/>
            <person name="Griggs A."/>
            <person name="Gujja S."/>
            <person name="Hansen M."/>
            <person name="Heiman D."/>
            <person name="Howarth C."/>
            <person name="Larimer J."/>
            <person name="Lui A."/>
            <person name="MacDonald P.J.P."/>
            <person name="McCowen C."/>
            <person name="Montmayeur A."/>
            <person name="Murphy C."/>
            <person name="Neiman D."/>
            <person name="Pearson M."/>
            <person name="Priest M."/>
            <person name="Roberts A."/>
            <person name="Saif S."/>
            <person name="Shea T."/>
            <person name="Sisk P."/>
            <person name="Stolte C."/>
            <person name="Sykes S."/>
            <person name="Wortman J."/>
            <person name="Nusbaum C."/>
            <person name="Birren B."/>
        </authorList>
    </citation>
    <scope>NUCLEOTIDE SEQUENCE [LARGE SCALE GENOMIC DNA]</scope>
    <source>
        <strain evidence="2 3">ATCC 38327</strain>
    </source>
</reference>
<dbReference type="EMBL" id="GG745352">
    <property type="protein sequence ID" value="KNE67226.1"/>
    <property type="molecule type" value="Genomic_DNA"/>
</dbReference>
<evidence type="ECO:0000313" key="2">
    <source>
        <dbReference type="EMBL" id="KNE67226.1"/>
    </source>
</evidence>
<evidence type="ECO:0000313" key="3">
    <source>
        <dbReference type="Proteomes" id="UP000054350"/>
    </source>
</evidence>
<name>A0A0L0SXL0_ALLM3</name>